<gene>
    <name evidence="15" type="ORF">BDZ90DRAFT_234327</name>
</gene>
<keyword evidence="4 10" id="KW-0853">WD repeat</keyword>
<feature type="repeat" description="WD" evidence="10">
    <location>
        <begin position="74"/>
        <end position="108"/>
    </location>
</feature>
<dbReference type="GeneID" id="37028794"/>
<feature type="compositionally biased region" description="Polar residues" evidence="12">
    <location>
        <begin position="897"/>
        <end position="907"/>
    </location>
</feature>
<feature type="region of interest" description="Disordered" evidence="12">
    <location>
        <begin position="679"/>
        <end position="701"/>
    </location>
</feature>
<organism evidence="15 16">
    <name type="scientific">Jaminaea rosea</name>
    <dbReference type="NCBI Taxonomy" id="1569628"/>
    <lineage>
        <taxon>Eukaryota</taxon>
        <taxon>Fungi</taxon>
        <taxon>Dikarya</taxon>
        <taxon>Basidiomycota</taxon>
        <taxon>Ustilaginomycotina</taxon>
        <taxon>Exobasidiomycetes</taxon>
        <taxon>Microstromatales</taxon>
        <taxon>Microstromatales incertae sedis</taxon>
        <taxon>Jaminaea</taxon>
    </lineage>
</organism>
<dbReference type="GO" id="GO:0000785">
    <property type="term" value="C:chromatin"/>
    <property type="evidence" value="ECO:0007669"/>
    <property type="project" value="TreeGrafter"/>
</dbReference>
<name>A0A316UJK7_9BASI</name>
<protein>
    <recommendedName>
        <fullName evidence="11">Protein HIR</fullName>
    </recommendedName>
</protein>
<dbReference type="InterPro" id="IPR015943">
    <property type="entry name" value="WD40/YVTN_repeat-like_dom_sf"/>
</dbReference>
<dbReference type="Pfam" id="PF24105">
    <property type="entry name" value="Beta-prop_CAF1B_HIR1"/>
    <property type="match status" value="1"/>
</dbReference>
<dbReference type="PANTHER" id="PTHR13831:SF0">
    <property type="entry name" value="PROTEIN HIRA"/>
    <property type="match status" value="1"/>
</dbReference>
<feature type="compositionally biased region" description="Low complexity" evidence="12">
    <location>
        <begin position="876"/>
        <end position="885"/>
    </location>
</feature>
<reference evidence="15 16" key="1">
    <citation type="journal article" date="2018" name="Mol. Biol. Evol.">
        <title>Broad Genomic Sampling Reveals a Smut Pathogenic Ancestry of the Fungal Clade Ustilaginomycotina.</title>
        <authorList>
            <person name="Kijpornyongpan T."/>
            <person name="Mondo S.J."/>
            <person name="Barry K."/>
            <person name="Sandor L."/>
            <person name="Lee J."/>
            <person name="Lipzen A."/>
            <person name="Pangilinan J."/>
            <person name="LaButti K."/>
            <person name="Hainaut M."/>
            <person name="Henrissat B."/>
            <person name="Grigoriev I.V."/>
            <person name="Spatafora J.W."/>
            <person name="Aime M.C."/>
        </authorList>
    </citation>
    <scope>NUCLEOTIDE SEQUENCE [LARGE SCALE GENOMIC DNA]</scope>
    <source>
        <strain evidence="15 16">MCA 5214</strain>
    </source>
</reference>
<proteinExistence type="inferred from homology"/>
<evidence type="ECO:0000256" key="8">
    <source>
        <dbReference type="ARBA" id="ARBA00023163"/>
    </source>
</evidence>
<keyword evidence="8 11" id="KW-0804">Transcription</keyword>
<dbReference type="GO" id="GO:0000417">
    <property type="term" value="C:HIR complex"/>
    <property type="evidence" value="ECO:0007669"/>
    <property type="project" value="TreeGrafter"/>
</dbReference>
<dbReference type="OrthoDB" id="1741719at2759"/>
<evidence type="ECO:0000256" key="10">
    <source>
        <dbReference type="PROSITE-ProRule" id="PRU00221"/>
    </source>
</evidence>
<evidence type="ECO:0000256" key="2">
    <source>
        <dbReference type="ARBA" id="ARBA00007306"/>
    </source>
</evidence>
<dbReference type="PROSITE" id="PS50082">
    <property type="entry name" value="WD_REPEATS_2"/>
    <property type="match status" value="4"/>
</dbReference>
<dbReference type="AlphaFoldDB" id="A0A316UJK7"/>
<sequence>MSIVLPDWVAHISTDAEDKDKKKPTTIFSLSVSPDGSRLATGGIDQKVRIWATEPMLDEKVEKMQGAHRLLSTLSRHTGSVVSVRFSPSGRFLATGSDDTVCLIWEFDPHGGGGFGSFGSSEQNVESWRIHRRLTGHESDVVDIAWSADGDDSFLATVGLDSIVNVWSGPGADGRGGFELVKRIAGHDGFVKGVVWDPKGQFLATQSDDKTLKIWRTSDWSLAKIIREPFEHSPSSNFFGRPSWAPDGGCIVAANSMNGPVFTANVIDRGSWGTGIKLVGHEDSVVVAAFSPRLFNGNGGPPSTLLALGSRDQSISVWITGEPRPLLVLRDIFERQVTDLSWGQDGLTLYASSTAGSVAVISLSPSDVTEPLPLSERPIQKPRPRNLPVFANTTMGAPSAGGVNMLQPRKAGQMPSVPRASVTAPSGPPRASARTATPVPMGGAPLPANARAGGQRLNQQIQITANGKRRIRPTLMSDDGASQQMDIDMGAQAQQQQLASQPPAVSQQDQQQQAYFAAMSHVLSQQQATHTAQPAASATAGPVQLGGATFAPGTQFNLTGPTYIIQRSAPVKAGEEGDADVDMDVAANAHFPSSTIEPGLAANRLARTKGRETRDAHQREAAGPVVYLRPEFRPGDEVFFGRAKAVALPLPPVLSVLRREGAEGVGFVEVRNCADGSRPVEVSVQEDGKPPALTSTGSSSSTIQPTWTDYLPSNVVRVSLSAPYVCLALDTGVILVHSSKTGRRLSTLALDSSVSFMESRGPHLMALTTSGLLHRWNIKTDREIHRPISCLSLLTKQDDVHQVYLHHTGTPILVMRSAEEAWTIDPAKGTWALLASGWFAECSPLWETRGRGSRQSVTSTPTSTPGLAHAMAIAAGAPPHSPAAGGANGPPGTPGATVTSQGATANSPNGGGEGAATAPAAAAAPAVPASAYPSGVVQTDSSGRWREPIRAIESEINSLVVARTSSNPAPRHPRPFADDTARCREFALSASLRHLEVRMTGAMLLSSKDEWLHALRGYARKLGEEVGGGTKSLADELVRELLGPVY</sequence>
<dbReference type="GO" id="GO:0006351">
    <property type="term" value="P:DNA-templated transcription"/>
    <property type="evidence" value="ECO:0007669"/>
    <property type="project" value="InterPro"/>
</dbReference>
<dbReference type="PANTHER" id="PTHR13831">
    <property type="entry name" value="MEMBER OF THE HIR1 FAMILY OF WD-REPEAT PROTEINS"/>
    <property type="match status" value="1"/>
</dbReference>
<evidence type="ECO:0000256" key="12">
    <source>
        <dbReference type="SAM" id="MobiDB-lite"/>
    </source>
</evidence>
<dbReference type="InterPro" id="IPR001680">
    <property type="entry name" value="WD40_rpt"/>
</dbReference>
<dbReference type="InterPro" id="IPR055410">
    <property type="entry name" value="Beta-prop_CAF1B_HIR1"/>
</dbReference>
<feature type="region of interest" description="Disordered" evidence="12">
    <location>
        <begin position="876"/>
        <end position="919"/>
    </location>
</feature>
<evidence type="ECO:0000256" key="5">
    <source>
        <dbReference type="ARBA" id="ARBA00022737"/>
    </source>
</evidence>
<dbReference type="Proteomes" id="UP000245884">
    <property type="component" value="Unassembled WGS sequence"/>
</dbReference>
<dbReference type="PROSITE" id="PS50294">
    <property type="entry name" value="WD_REPEATS_REGION"/>
    <property type="match status" value="4"/>
</dbReference>
<evidence type="ECO:0000313" key="16">
    <source>
        <dbReference type="Proteomes" id="UP000245884"/>
    </source>
</evidence>
<dbReference type="SMART" id="SM00320">
    <property type="entry name" value="WD40"/>
    <property type="match status" value="6"/>
</dbReference>
<dbReference type="SUPFAM" id="SSF50978">
    <property type="entry name" value="WD40 repeat-like"/>
    <property type="match status" value="1"/>
</dbReference>
<feature type="domain" description="CAF1B/HIR1 beta-propeller" evidence="14">
    <location>
        <begin position="36"/>
        <end position="365"/>
    </location>
</feature>
<dbReference type="GO" id="GO:0006355">
    <property type="term" value="P:regulation of DNA-templated transcription"/>
    <property type="evidence" value="ECO:0007669"/>
    <property type="project" value="InterPro"/>
</dbReference>
<evidence type="ECO:0000256" key="6">
    <source>
        <dbReference type="ARBA" id="ARBA00022853"/>
    </source>
</evidence>
<evidence type="ECO:0000313" key="15">
    <source>
        <dbReference type="EMBL" id="PWN25114.1"/>
    </source>
</evidence>
<feature type="region of interest" description="Disordered" evidence="12">
    <location>
        <begin position="410"/>
        <end position="440"/>
    </location>
</feature>
<accession>A0A316UJK7</accession>
<evidence type="ECO:0000256" key="1">
    <source>
        <dbReference type="ARBA" id="ARBA00004123"/>
    </source>
</evidence>
<dbReference type="EMBL" id="KZ819677">
    <property type="protein sequence ID" value="PWN25114.1"/>
    <property type="molecule type" value="Genomic_DNA"/>
</dbReference>
<evidence type="ECO:0000256" key="4">
    <source>
        <dbReference type="ARBA" id="ARBA00022574"/>
    </source>
</evidence>
<evidence type="ECO:0000256" key="7">
    <source>
        <dbReference type="ARBA" id="ARBA00023015"/>
    </source>
</evidence>
<dbReference type="InterPro" id="IPR036322">
    <property type="entry name" value="WD40_repeat_dom_sf"/>
</dbReference>
<dbReference type="GO" id="GO:0006338">
    <property type="term" value="P:chromatin remodeling"/>
    <property type="evidence" value="ECO:0007669"/>
    <property type="project" value="InterPro"/>
</dbReference>
<keyword evidence="3 11" id="KW-0678">Repressor</keyword>
<feature type="repeat" description="WD" evidence="10">
    <location>
        <begin position="27"/>
        <end position="51"/>
    </location>
</feature>
<dbReference type="STRING" id="1569628.A0A316UJK7"/>
<comment type="function">
    <text evidence="11">Required for replication-independent chromatin assembly and for the periodic repression of histone gene transcription during the cell cycle.</text>
</comment>
<comment type="subcellular location">
    <subcellularLocation>
        <location evidence="1 11">Nucleus</location>
    </subcellularLocation>
</comment>
<dbReference type="InterPro" id="IPR011494">
    <property type="entry name" value="HIRA-like_C"/>
</dbReference>
<evidence type="ECO:0000259" key="13">
    <source>
        <dbReference type="Pfam" id="PF07569"/>
    </source>
</evidence>
<dbReference type="GO" id="GO:0031491">
    <property type="term" value="F:nucleosome binding"/>
    <property type="evidence" value="ECO:0007669"/>
    <property type="project" value="TreeGrafter"/>
</dbReference>
<comment type="similarity">
    <text evidence="2 11">Belongs to the WD repeat HIR1 family.</text>
</comment>
<evidence type="ECO:0000256" key="9">
    <source>
        <dbReference type="ARBA" id="ARBA00023242"/>
    </source>
</evidence>
<keyword evidence="6 11" id="KW-0156">Chromatin regulator</keyword>
<keyword evidence="5 11" id="KW-0677">Repeat</keyword>
<dbReference type="GO" id="GO:0005634">
    <property type="term" value="C:nucleus"/>
    <property type="evidence" value="ECO:0007669"/>
    <property type="project" value="UniProtKB-SubCell"/>
</dbReference>
<dbReference type="Gene3D" id="2.130.10.10">
    <property type="entry name" value="YVTN repeat-like/Quinoprotein amine dehydrogenase"/>
    <property type="match status" value="2"/>
</dbReference>
<evidence type="ECO:0000259" key="14">
    <source>
        <dbReference type="Pfam" id="PF24105"/>
    </source>
</evidence>
<keyword evidence="16" id="KW-1185">Reference proteome</keyword>
<feature type="repeat" description="WD" evidence="10">
    <location>
        <begin position="134"/>
        <end position="168"/>
    </location>
</feature>
<evidence type="ECO:0000256" key="11">
    <source>
        <dbReference type="RuleBase" id="RU364014"/>
    </source>
</evidence>
<keyword evidence="7 11" id="KW-0805">Transcription regulation</keyword>
<dbReference type="RefSeq" id="XP_025359726.1">
    <property type="nucleotide sequence ID" value="XM_025506971.1"/>
</dbReference>
<feature type="repeat" description="WD" evidence="10">
    <location>
        <begin position="184"/>
        <end position="215"/>
    </location>
</feature>
<dbReference type="InterPro" id="IPR019775">
    <property type="entry name" value="WD40_repeat_CS"/>
</dbReference>
<evidence type="ECO:0000256" key="3">
    <source>
        <dbReference type="ARBA" id="ARBA00022491"/>
    </source>
</evidence>
<dbReference type="Pfam" id="PF07569">
    <property type="entry name" value="Hira"/>
    <property type="match status" value="1"/>
</dbReference>
<dbReference type="CDD" id="cd00200">
    <property type="entry name" value="WD40"/>
    <property type="match status" value="1"/>
</dbReference>
<feature type="domain" description="Protein HIRA-like C-terminal" evidence="13">
    <location>
        <begin position="743"/>
        <end position="1041"/>
    </location>
</feature>
<dbReference type="PROSITE" id="PS00678">
    <property type="entry name" value="WD_REPEATS_1"/>
    <property type="match status" value="1"/>
</dbReference>
<keyword evidence="9 11" id="KW-0539">Nucleus</keyword>
<dbReference type="InterPro" id="IPR031120">
    <property type="entry name" value="HIR1-like"/>
</dbReference>